<reference evidence="3" key="1">
    <citation type="journal article" date="2014" name="Science">
        <title>The coffee genome provides insight into the convergent evolution of caffeine biosynthesis.</title>
        <authorList>
            <person name="Denoeud F."/>
            <person name="Carretero-Paulet L."/>
            <person name="Dereeper A."/>
            <person name="Droc G."/>
            <person name="Guyot R."/>
            <person name="Pietrella M."/>
            <person name="Zheng C."/>
            <person name="Alberti A."/>
            <person name="Anthony F."/>
            <person name="Aprea G."/>
            <person name="Aury J.M."/>
            <person name="Bento P."/>
            <person name="Bernard M."/>
            <person name="Bocs S."/>
            <person name="Campa C."/>
            <person name="Cenci A."/>
            <person name="Combes M.C."/>
            <person name="Crouzillat D."/>
            <person name="Da Silva C."/>
            <person name="Daddiego L."/>
            <person name="De Bellis F."/>
            <person name="Dussert S."/>
            <person name="Garsmeur O."/>
            <person name="Gayraud T."/>
            <person name="Guignon V."/>
            <person name="Jahn K."/>
            <person name="Jamilloux V."/>
            <person name="Joet T."/>
            <person name="Labadie K."/>
            <person name="Lan T."/>
            <person name="Leclercq J."/>
            <person name="Lepelley M."/>
            <person name="Leroy T."/>
            <person name="Li L.T."/>
            <person name="Librado P."/>
            <person name="Lopez L."/>
            <person name="Munoz A."/>
            <person name="Noel B."/>
            <person name="Pallavicini A."/>
            <person name="Perrotta G."/>
            <person name="Poncet V."/>
            <person name="Pot D."/>
            <person name="Priyono X."/>
            <person name="Rigoreau M."/>
            <person name="Rouard M."/>
            <person name="Rozas J."/>
            <person name="Tranchant-Dubreuil C."/>
            <person name="VanBuren R."/>
            <person name="Zhang Q."/>
            <person name="Andrade A.C."/>
            <person name="Argout X."/>
            <person name="Bertrand B."/>
            <person name="de Kochko A."/>
            <person name="Graziosi G."/>
            <person name="Henry R.J."/>
            <person name="Jayarama X."/>
            <person name="Ming R."/>
            <person name="Nagai C."/>
            <person name="Rounsley S."/>
            <person name="Sankoff D."/>
            <person name="Giuliano G."/>
            <person name="Albert V.A."/>
            <person name="Wincker P."/>
            <person name="Lashermes P."/>
        </authorList>
    </citation>
    <scope>NUCLEOTIDE SEQUENCE [LARGE SCALE GENOMIC DNA]</scope>
    <source>
        <strain evidence="3">cv. DH200-94</strain>
    </source>
</reference>
<name>A0A068UJM8_COFCA</name>
<gene>
    <name evidence="2" type="ORF">GSCOC_T00025232001</name>
</gene>
<proteinExistence type="predicted"/>
<dbReference type="AlphaFoldDB" id="A0A068UJM8"/>
<evidence type="ECO:0000256" key="1">
    <source>
        <dbReference type="SAM" id="Phobius"/>
    </source>
</evidence>
<accession>A0A068UJM8</accession>
<keyword evidence="1" id="KW-0472">Membrane</keyword>
<dbReference type="EMBL" id="HG739112">
    <property type="protein sequence ID" value="CDP07828.1"/>
    <property type="molecule type" value="Genomic_DNA"/>
</dbReference>
<keyword evidence="3" id="KW-1185">Reference proteome</keyword>
<sequence>MISNHPKLYMYKYIYGNINNCLEINWPLYLFNNSFLINFFSMIALLLSTELCFSPIRKCLASTIYHGIR</sequence>
<protein>
    <submittedName>
        <fullName evidence="2">Uncharacterized protein</fullName>
    </submittedName>
</protein>
<evidence type="ECO:0000313" key="2">
    <source>
        <dbReference type="EMBL" id="CDP07828.1"/>
    </source>
</evidence>
<keyword evidence="1" id="KW-0812">Transmembrane</keyword>
<feature type="transmembrane region" description="Helical" evidence="1">
    <location>
        <begin position="35"/>
        <end position="53"/>
    </location>
</feature>
<dbReference type="Proteomes" id="UP000295252">
    <property type="component" value="Chromosome X"/>
</dbReference>
<evidence type="ECO:0000313" key="3">
    <source>
        <dbReference type="Proteomes" id="UP000295252"/>
    </source>
</evidence>
<keyword evidence="1" id="KW-1133">Transmembrane helix</keyword>
<dbReference type="Gramene" id="CDP07828">
    <property type="protein sequence ID" value="CDP07828"/>
    <property type="gene ID" value="GSCOC_T00025232001"/>
</dbReference>
<organism evidence="2 3">
    <name type="scientific">Coffea canephora</name>
    <name type="common">Robusta coffee</name>
    <dbReference type="NCBI Taxonomy" id="49390"/>
    <lineage>
        <taxon>Eukaryota</taxon>
        <taxon>Viridiplantae</taxon>
        <taxon>Streptophyta</taxon>
        <taxon>Embryophyta</taxon>
        <taxon>Tracheophyta</taxon>
        <taxon>Spermatophyta</taxon>
        <taxon>Magnoliopsida</taxon>
        <taxon>eudicotyledons</taxon>
        <taxon>Gunneridae</taxon>
        <taxon>Pentapetalae</taxon>
        <taxon>asterids</taxon>
        <taxon>lamiids</taxon>
        <taxon>Gentianales</taxon>
        <taxon>Rubiaceae</taxon>
        <taxon>Ixoroideae</taxon>
        <taxon>Gardenieae complex</taxon>
        <taxon>Bertiereae - Coffeeae clade</taxon>
        <taxon>Coffeeae</taxon>
        <taxon>Coffea</taxon>
    </lineage>
</organism>
<dbReference type="InParanoid" id="A0A068UJM8"/>